<dbReference type="AlphaFoldDB" id="A0A9Q8P451"/>
<dbReference type="OMA" id="AMSRLEY"/>
<feature type="compositionally biased region" description="Low complexity" evidence="1">
    <location>
        <begin position="10"/>
        <end position="20"/>
    </location>
</feature>
<gene>
    <name evidence="2" type="ORF">CLAFUR5_01667</name>
</gene>
<organism evidence="2 3">
    <name type="scientific">Passalora fulva</name>
    <name type="common">Tomato leaf mold</name>
    <name type="synonym">Cladosporium fulvum</name>
    <dbReference type="NCBI Taxonomy" id="5499"/>
    <lineage>
        <taxon>Eukaryota</taxon>
        <taxon>Fungi</taxon>
        <taxon>Dikarya</taxon>
        <taxon>Ascomycota</taxon>
        <taxon>Pezizomycotina</taxon>
        <taxon>Dothideomycetes</taxon>
        <taxon>Dothideomycetidae</taxon>
        <taxon>Mycosphaerellales</taxon>
        <taxon>Mycosphaerellaceae</taxon>
        <taxon>Fulvia</taxon>
    </lineage>
</organism>
<dbReference type="OrthoDB" id="4158258at2759"/>
<protein>
    <submittedName>
        <fullName evidence="2">Uncharacterized protein</fullName>
    </submittedName>
</protein>
<feature type="region of interest" description="Disordered" evidence="1">
    <location>
        <begin position="32"/>
        <end position="52"/>
    </location>
</feature>
<keyword evidence="3" id="KW-1185">Reference proteome</keyword>
<reference evidence="2" key="2">
    <citation type="journal article" date="2022" name="Microb. Genom.">
        <title>A chromosome-scale genome assembly of the tomato pathogen Cladosporium fulvum reveals a compartmentalized genome architecture and the presence of a dispensable chromosome.</title>
        <authorList>
            <person name="Zaccaron A.Z."/>
            <person name="Chen L.H."/>
            <person name="Samaras A."/>
            <person name="Stergiopoulos I."/>
        </authorList>
    </citation>
    <scope>NUCLEOTIDE SEQUENCE</scope>
    <source>
        <strain evidence="2">Race5_Kim</strain>
    </source>
</reference>
<dbReference type="RefSeq" id="XP_047756817.1">
    <property type="nucleotide sequence ID" value="XM_047900815.1"/>
</dbReference>
<dbReference type="Proteomes" id="UP000756132">
    <property type="component" value="Chromosome 1"/>
</dbReference>
<dbReference type="EMBL" id="CP090163">
    <property type="protein sequence ID" value="UJO12451.1"/>
    <property type="molecule type" value="Genomic_DNA"/>
</dbReference>
<dbReference type="GeneID" id="71981545"/>
<evidence type="ECO:0000313" key="2">
    <source>
        <dbReference type="EMBL" id="UJO12451.1"/>
    </source>
</evidence>
<dbReference type="KEGG" id="ffu:CLAFUR5_01667"/>
<feature type="compositionally biased region" description="Polar residues" evidence="1">
    <location>
        <begin position="32"/>
        <end position="46"/>
    </location>
</feature>
<feature type="region of interest" description="Disordered" evidence="1">
    <location>
        <begin position="1"/>
        <end position="20"/>
    </location>
</feature>
<reference evidence="2" key="1">
    <citation type="submission" date="2021-12" db="EMBL/GenBank/DDBJ databases">
        <authorList>
            <person name="Zaccaron A."/>
            <person name="Stergiopoulos I."/>
        </authorList>
    </citation>
    <scope>NUCLEOTIDE SEQUENCE</scope>
    <source>
        <strain evidence="2">Race5_Kim</strain>
    </source>
</reference>
<evidence type="ECO:0000256" key="1">
    <source>
        <dbReference type="SAM" id="MobiDB-lite"/>
    </source>
</evidence>
<name>A0A9Q8P451_PASFU</name>
<evidence type="ECO:0000313" key="3">
    <source>
        <dbReference type="Proteomes" id="UP000756132"/>
    </source>
</evidence>
<accession>A0A9Q8P451</accession>
<sequence>MSASSNQNGASSDTASTASSLSNDTAFTTATLVNHNNNEQRTTLTGQPIPRQQYDSYTSMMYSQGGMGLTNAGGVNLLPPGYTDTSMVRIPIKVSDYAPQSPAPKKRSLLSKLEHDNDVEIKVVAMSRGDYLSTGSKVKTGTSGLM</sequence>
<proteinExistence type="predicted"/>